<protein>
    <submittedName>
        <fullName evidence="1">Uncharacterized protein</fullName>
    </submittedName>
</protein>
<dbReference type="EnsemblFungi" id="FOXG_16785T0">
    <property type="protein sequence ID" value="FOXG_16785P0"/>
    <property type="gene ID" value="FOXG_16785"/>
</dbReference>
<name>A0A0D2YJK1_FUSOF</name>
<dbReference type="Proteomes" id="UP000002489">
    <property type="component" value="Unassembled WGS sequence"/>
</dbReference>
<accession>A0A0D2YJK1</accession>
<reference evidence="1" key="2">
    <citation type="submission" date="2025-05" db="UniProtKB">
        <authorList>
            <consortium name="EnsemblFungi"/>
        </authorList>
    </citation>
    <scope>IDENTIFICATION</scope>
    <source>
        <strain evidence="1">4287 / CBS 123668 / FGSC 9935 / NRRL 34936</strain>
    </source>
</reference>
<proteinExistence type="predicted"/>
<dbReference type="EnsemblFungi" id="FOXG_16716T0">
    <property type="protein sequence ID" value="FOXG_16716P0"/>
    <property type="gene ID" value="FOXG_16716"/>
</dbReference>
<reference evidence="2" key="1">
    <citation type="journal article" date="2012" name="Mol. Plant Microbe Interact.">
        <title>A highly conserved effector in Fusarium oxysporum is required for full virulence on Arabidopsis.</title>
        <authorList>
            <person name="Thatcher L.F."/>
            <person name="Gardiner D.M."/>
            <person name="Kazan K."/>
            <person name="Manners J."/>
        </authorList>
    </citation>
    <scope>NUCLEOTIDE SEQUENCE [LARGE SCALE GENOMIC DNA]</scope>
    <source>
        <strain evidence="2">Fo5176</strain>
    </source>
</reference>
<dbReference type="AlphaFoldDB" id="A0A0D2YJK1"/>
<evidence type="ECO:0000313" key="2">
    <source>
        <dbReference type="Proteomes" id="UP000002489"/>
    </source>
</evidence>
<sequence>MQWATKTLPQTTMLQSYHSMSNRAAQMGTLK</sequence>
<evidence type="ECO:0000313" key="1">
    <source>
        <dbReference type="EnsemblFungi" id="FOXG_16716P0"/>
    </source>
</evidence>
<organism evidence="1 2">
    <name type="scientific">Fusarium oxysporum (strain Fo5176)</name>
    <name type="common">Fusarium vascular wilt</name>
    <dbReference type="NCBI Taxonomy" id="660025"/>
    <lineage>
        <taxon>Eukaryota</taxon>
        <taxon>Fungi</taxon>
        <taxon>Dikarya</taxon>
        <taxon>Ascomycota</taxon>
        <taxon>Pezizomycotina</taxon>
        <taxon>Sordariomycetes</taxon>
        <taxon>Hypocreomycetidae</taxon>
        <taxon>Hypocreales</taxon>
        <taxon>Nectriaceae</taxon>
        <taxon>Fusarium</taxon>
        <taxon>Fusarium oxysporum species complex</taxon>
    </lineage>
</organism>